<sequence>MRLYVNAFLLLFLPNGINSVAKFQVESVSSNSLVISMTDVANVTKVNMNVKLFDLNQRRIYRETSLYKAQSNQLFSFDQLIPRTWFALRILYLPFYHNRPAKEPLKQV</sequence>
<evidence type="ECO:0000313" key="3">
    <source>
        <dbReference type="Proteomes" id="UP000274131"/>
    </source>
</evidence>
<feature type="chain" id="PRO_5043122875" evidence="1">
    <location>
        <begin position="20"/>
        <end position="108"/>
    </location>
</feature>
<reference evidence="2 3" key="2">
    <citation type="submission" date="2018-10" db="EMBL/GenBank/DDBJ databases">
        <authorList>
            <consortium name="Pathogen Informatics"/>
        </authorList>
    </citation>
    <scope>NUCLEOTIDE SEQUENCE [LARGE SCALE GENOMIC DNA]</scope>
</reference>
<feature type="signal peptide" evidence="1">
    <location>
        <begin position="1"/>
        <end position="19"/>
    </location>
</feature>
<reference evidence="4" key="1">
    <citation type="submission" date="2017-02" db="UniProtKB">
        <authorList>
            <consortium name="WormBaseParasite"/>
        </authorList>
    </citation>
    <scope>IDENTIFICATION</scope>
</reference>
<name>A0A0N4VEW1_ENTVE</name>
<organism evidence="4">
    <name type="scientific">Enterobius vermicularis</name>
    <name type="common">Human pinworm</name>
    <dbReference type="NCBI Taxonomy" id="51028"/>
    <lineage>
        <taxon>Eukaryota</taxon>
        <taxon>Metazoa</taxon>
        <taxon>Ecdysozoa</taxon>
        <taxon>Nematoda</taxon>
        <taxon>Chromadorea</taxon>
        <taxon>Rhabditida</taxon>
        <taxon>Spirurina</taxon>
        <taxon>Oxyuridomorpha</taxon>
        <taxon>Oxyuroidea</taxon>
        <taxon>Oxyuridae</taxon>
        <taxon>Enterobius</taxon>
    </lineage>
</organism>
<dbReference type="EMBL" id="UXUI01009551">
    <property type="protein sequence ID" value="VDD93925.1"/>
    <property type="molecule type" value="Genomic_DNA"/>
</dbReference>
<gene>
    <name evidence="2" type="ORF">EVEC_LOCUS8676</name>
</gene>
<proteinExistence type="predicted"/>
<keyword evidence="1" id="KW-0732">Signal</keyword>
<dbReference type="Proteomes" id="UP000274131">
    <property type="component" value="Unassembled WGS sequence"/>
</dbReference>
<accession>A0A0N4VEW1</accession>
<protein>
    <submittedName>
        <fullName evidence="4">Fimbrial protein</fullName>
    </submittedName>
</protein>
<keyword evidence="3" id="KW-1185">Reference proteome</keyword>
<dbReference type="AlphaFoldDB" id="A0A0N4VEW1"/>
<evidence type="ECO:0000256" key="1">
    <source>
        <dbReference type="SAM" id="SignalP"/>
    </source>
</evidence>
<evidence type="ECO:0000313" key="2">
    <source>
        <dbReference type="EMBL" id="VDD93925.1"/>
    </source>
</evidence>
<dbReference type="WBParaSite" id="EVEC_0000923501-mRNA-1">
    <property type="protein sequence ID" value="EVEC_0000923501-mRNA-1"/>
    <property type="gene ID" value="EVEC_0000923501"/>
</dbReference>
<dbReference type="OrthoDB" id="5832220at2759"/>
<evidence type="ECO:0000313" key="4">
    <source>
        <dbReference type="WBParaSite" id="EVEC_0000923501-mRNA-1"/>
    </source>
</evidence>